<feature type="domain" description="Rcc01698-like C-terminal" evidence="2">
    <location>
        <begin position="475"/>
        <end position="569"/>
    </location>
</feature>
<evidence type="ECO:0000259" key="1">
    <source>
        <dbReference type="Pfam" id="PF13550"/>
    </source>
</evidence>
<dbReference type="InterPro" id="IPR056490">
    <property type="entry name" value="Rcc01698_C"/>
</dbReference>
<proteinExistence type="predicted"/>
<dbReference type="Pfam" id="PF13550">
    <property type="entry name" value="Phage-tail_3"/>
    <property type="match status" value="1"/>
</dbReference>
<keyword evidence="4" id="KW-1185">Reference proteome</keyword>
<organism evidence="3 4">
    <name type="scientific">Sphingomonas naphthae</name>
    <dbReference type="NCBI Taxonomy" id="1813468"/>
    <lineage>
        <taxon>Bacteria</taxon>
        <taxon>Pseudomonadati</taxon>
        <taxon>Pseudomonadota</taxon>
        <taxon>Alphaproteobacteria</taxon>
        <taxon>Sphingomonadales</taxon>
        <taxon>Sphingomonadaceae</taxon>
        <taxon>Sphingomonas</taxon>
    </lineage>
</organism>
<protein>
    <submittedName>
        <fullName evidence="3">Phage tail protein</fullName>
    </submittedName>
</protein>
<dbReference type="EMBL" id="CP117411">
    <property type="protein sequence ID" value="WCT73683.1"/>
    <property type="molecule type" value="Genomic_DNA"/>
</dbReference>
<name>A0ABY7TKC5_9SPHN</name>
<reference evidence="3 4" key="1">
    <citation type="submission" date="2023-02" db="EMBL/GenBank/DDBJ databases">
        <title>Genome sequence of Sphingomonas naphthae.</title>
        <authorList>
            <person name="Kim S."/>
            <person name="Heo J."/>
            <person name="Kwon S.-W."/>
        </authorList>
    </citation>
    <scope>NUCLEOTIDE SEQUENCE [LARGE SCALE GENOMIC DNA]</scope>
    <source>
        <strain evidence="3 4">KACC 18716</strain>
    </source>
</reference>
<dbReference type="Proteomes" id="UP001220395">
    <property type="component" value="Chromosome"/>
</dbReference>
<evidence type="ECO:0000259" key="2">
    <source>
        <dbReference type="Pfam" id="PF23666"/>
    </source>
</evidence>
<dbReference type="RefSeq" id="WP_273688114.1">
    <property type="nucleotide sequence ID" value="NZ_CP117411.1"/>
</dbReference>
<dbReference type="InterPro" id="IPR032876">
    <property type="entry name" value="J_dom"/>
</dbReference>
<dbReference type="Pfam" id="PF23666">
    <property type="entry name" value="Rcc01698_C"/>
    <property type="match status" value="1"/>
</dbReference>
<accession>A0ABY7TKC5</accession>
<evidence type="ECO:0000313" key="4">
    <source>
        <dbReference type="Proteomes" id="UP001220395"/>
    </source>
</evidence>
<sequence>MATLVLTAAGSAVGGPIGGAIGALVGQQVDRRVLGGGRREGARLTDLKVQTSAYGIPLPKLFGTLRVAGTVIWATELQETRESVGGGKAGGKATAYSYSASFAVALSARPIRAVHRIWADGKLLRGAAGDWKSETGFRLYLGGEDQAADPLIAAVEGVDACPAHRGIAYAVFEHLALADYGNRIPSLTFEVEADAAPVTVGAVAAALAGEGVAGEGGEALAGYAASGDSVRGAIEALAAACPVSVVDDGAVLRLAAAAGAPVAIGEEELGVGEARRAIERVAAGSLPDEVAIFYYDPARDYQAGLQRARRGGPALRGRRIELAAALAAGDARRLAEAGLARAWTERTTATLRLPWHRLALGPGMRLSLPGDDGVWAVRGTTIDAGAVELALVRAVEGVAATPPAVAGRAAGAPDGVAGATILHLLDLPPIEGAADATPRLWLAAAGGAGWRRAVVSLSLDGGASWSAIGETAAPAVLGVAVSALGEGDPALFDCANSVEIDLAHEGMALAGASDAALIGGANSAMLGEELIQFGEAVQIGPRRWRIGRLLRGRRGSEAAVAGHAVGDRFTLIESGALLPIPLSAAAIGTMVRVQAIGIGDAEPVVAEAILGARAVRPPSPVHPRAIDRGGDVLRIGWTRRSRTGWAWIDGADAPLGEEAEAYRLEIAVGGAVVRAIDTAAPWFNYGPAERAADGASGSIAITVRQAGAVAPSDPPLRANIHIGEIMG</sequence>
<gene>
    <name evidence="3" type="ORF">PQ455_00170</name>
</gene>
<evidence type="ECO:0000313" key="3">
    <source>
        <dbReference type="EMBL" id="WCT73683.1"/>
    </source>
</evidence>
<feature type="domain" description="Tip attachment protein J" evidence="1">
    <location>
        <begin position="228"/>
        <end position="378"/>
    </location>
</feature>